<reference evidence="2" key="1">
    <citation type="submission" date="2015-08" db="EMBL/GenBank/DDBJ databases">
        <authorList>
            <person name="Babu N.S."/>
            <person name="Beckwith C.J."/>
            <person name="Beseler K.G."/>
            <person name="Brison A."/>
            <person name="Carone J.V."/>
            <person name="Caskin T.P."/>
            <person name="Diamond M."/>
            <person name="Durham M.E."/>
            <person name="Foxe J.M."/>
            <person name="Go M."/>
            <person name="Henderson B.A."/>
            <person name="Jones I.B."/>
            <person name="McGettigan J.A."/>
            <person name="Micheletti S.J."/>
            <person name="Nasrallah M.E."/>
            <person name="Ortiz D."/>
            <person name="Piller C.R."/>
            <person name="Privatt S.R."/>
            <person name="Schneider S.L."/>
            <person name="Sharp S."/>
            <person name="Smith T.C."/>
            <person name="Stanton J.D."/>
            <person name="Ullery H.E."/>
            <person name="Wilson R.J."/>
            <person name="Serrano M.G."/>
            <person name="Buck G."/>
            <person name="Lee V."/>
            <person name="Wang Y."/>
            <person name="Carvalho R."/>
            <person name="Voegtly L."/>
            <person name="Shi R."/>
            <person name="Duckworth R."/>
            <person name="Johnson A."/>
            <person name="Loviza R."/>
            <person name="Walstead R."/>
            <person name="Shah Z."/>
            <person name="Kiflezghi M."/>
            <person name="Wade K."/>
            <person name="Ball S.L."/>
            <person name="Bradley K.W."/>
            <person name="Asai D.J."/>
            <person name="Bowman C.A."/>
            <person name="Russell D.A."/>
            <person name="Pope W.H."/>
            <person name="Jacobs-Sera D."/>
            <person name="Hendrix R.W."/>
            <person name="Hatfull G.F."/>
        </authorList>
    </citation>
    <scope>NUCLEOTIDE SEQUENCE</scope>
</reference>
<keyword evidence="1" id="KW-0812">Transmembrane</keyword>
<feature type="transmembrane region" description="Helical" evidence="1">
    <location>
        <begin position="35"/>
        <end position="58"/>
    </location>
</feature>
<evidence type="ECO:0000256" key="1">
    <source>
        <dbReference type="SAM" id="Phobius"/>
    </source>
</evidence>
<evidence type="ECO:0000313" key="2">
    <source>
        <dbReference type="EMBL" id="CUR58487.1"/>
    </source>
</evidence>
<proteinExistence type="predicted"/>
<dbReference type="AlphaFoldDB" id="A0A2P2C936"/>
<protein>
    <submittedName>
        <fullName evidence="2">Uncharacterized protein</fullName>
    </submittedName>
</protein>
<accession>A0A2P2C936</accession>
<keyword evidence="1" id="KW-1133">Transmembrane helix</keyword>
<keyword evidence="1" id="KW-0472">Membrane</keyword>
<organism evidence="2">
    <name type="scientific">metagenome</name>
    <dbReference type="NCBI Taxonomy" id="256318"/>
    <lineage>
        <taxon>unclassified sequences</taxon>
        <taxon>metagenomes</taxon>
    </lineage>
</organism>
<sequence>MAFDPGDRVSAFGRDGCLFAIRVCATMVEGGGPGYLNALVMLFAWNAISFAVMGVVSLPMRLCLGIASDCDSSSRVTACTQQMLCKEAARRLNAWWREVGPKPP</sequence>
<gene>
    <name evidence="2" type="ORF">NOCA250087</name>
</gene>
<dbReference type="EMBL" id="CZKA01000045">
    <property type="protein sequence ID" value="CUR58487.1"/>
    <property type="molecule type" value="Genomic_DNA"/>
</dbReference>
<name>A0A2P2C936_9ZZZZ</name>